<proteinExistence type="predicted"/>
<reference evidence="1 2" key="1">
    <citation type="submission" date="2024-02" db="EMBL/GenBank/DDBJ databases">
        <authorList>
            <person name="Chen Y."/>
            <person name="Shah S."/>
            <person name="Dougan E. K."/>
            <person name="Thang M."/>
            <person name="Chan C."/>
        </authorList>
    </citation>
    <scope>NUCLEOTIDE SEQUENCE [LARGE SCALE GENOMIC DNA]</scope>
</reference>
<evidence type="ECO:0000313" key="1">
    <source>
        <dbReference type="EMBL" id="CAK9027860.1"/>
    </source>
</evidence>
<evidence type="ECO:0000313" key="2">
    <source>
        <dbReference type="Proteomes" id="UP001642464"/>
    </source>
</evidence>
<keyword evidence="2" id="KW-1185">Reference proteome</keyword>
<protein>
    <submittedName>
        <fullName evidence="1">Uncharacterized protein</fullName>
    </submittedName>
</protein>
<organism evidence="1 2">
    <name type="scientific">Durusdinium trenchii</name>
    <dbReference type="NCBI Taxonomy" id="1381693"/>
    <lineage>
        <taxon>Eukaryota</taxon>
        <taxon>Sar</taxon>
        <taxon>Alveolata</taxon>
        <taxon>Dinophyceae</taxon>
        <taxon>Suessiales</taxon>
        <taxon>Symbiodiniaceae</taxon>
        <taxon>Durusdinium</taxon>
    </lineage>
</organism>
<gene>
    <name evidence="1" type="ORF">SCF082_LOCUS18117</name>
</gene>
<accession>A0ABP0KNN4</accession>
<name>A0ABP0KNN4_9DINO</name>
<dbReference type="EMBL" id="CAXAMM010012073">
    <property type="protein sequence ID" value="CAK9027860.1"/>
    <property type="molecule type" value="Genomic_DNA"/>
</dbReference>
<sequence>MQAVADDNEVRVSLVQTSAITRHSRDDASRMTSPCPSRGTKRQLAVDCEEDLEVSSKVVQCFQCVEHMITSSPSLANISSTWEVLQTQLLLFLVWYCTVQINK</sequence>
<dbReference type="Proteomes" id="UP001642464">
    <property type="component" value="Unassembled WGS sequence"/>
</dbReference>
<comment type="caution">
    <text evidence="1">The sequence shown here is derived from an EMBL/GenBank/DDBJ whole genome shotgun (WGS) entry which is preliminary data.</text>
</comment>